<comment type="caution">
    <text evidence="1">The sequence shown here is derived from an EMBL/GenBank/DDBJ whole genome shotgun (WGS) entry which is preliminary data.</text>
</comment>
<dbReference type="EMBL" id="VEVO01000012">
    <property type="protein sequence ID" value="KAF0033955.1"/>
    <property type="molecule type" value="Genomic_DNA"/>
</dbReference>
<dbReference type="Proteomes" id="UP000438429">
    <property type="component" value="Unassembled WGS sequence"/>
</dbReference>
<reference evidence="1 2" key="1">
    <citation type="submission" date="2019-06" db="EMBL/GenBank/DDBJ databases">
        <title>Draft genomes of female and male turbot (Scophthalmus maximus).</title>
        <authorList>
            <person name="Xu H."/>
            <person name="Xu X.-W."/>
            <person name="Shao C."/>
            <person name="Chen S."/>
        </authorList>
    </citation>
    <scope>NUCLEOTIDE SEQUENCE [LARGE SCALE GENOMIC DNA]</scope>
    <source>
        <strain evidence="1">Ysfricsl-2016a</strain>
        <tissue evidence="1">Blood</tissue>
    </source>
</reference>
<evidence type="ECO:0000313" key="1">
    <source>
        <dbReference type="EMBL" id="KAF0033955.1"/>
    </source>
</evidence>
<name>A0A6A4SN06_SCOMX</name>
<gene>
    <name evidence="1" type="ORF">F2P81_014021</name>
</gene>
<sequence length="74" mass="8449">MLVVFTGRKPIWDHVPVTALQSDFGWGFLCKLEKGSPMIISKQHTLEVFPFSALDADDADKQMYENPIIQCQHQ</sequence>
<evidence type="ECO:0000313" key="2">
    <source>
        <dbReference type="Proteomes" id="UP000438429"/>
    </source>
</evidence>
<proteinExistence type="predicted"/>
<dbReference type="AlphaFoldDB" id="A0A6A4SN06"/>
<organism evidence="1 2">
    <name type="scientific">Scophthalmus maximus</name>
    <name type="common">Turbot</name>
    <name type="synonym">Psetta maxima</name>
    <dbReference type="NCBI Taxonomy" id="52904"/>
    <lineage>
        <taxon>Eukaryota</taxon>
        <taxon>Metazoa</taxon>
        <taxon>Chordata</taxon>
        <taxon>Craniata</taxon>
        <taxon>Vertebrata</taxon>
        <taxon>Euteleostomi</taxon>
        <taxon>Actinopterygii</taxon>
        <taxon>Neopterygii</taxon>
        <taxon>Teleostei</taxon>
        <taxon>Neoteleostei</taxon>
        <taxon>Acanthomorphata</taxon>
        <taxon>Carangaria</taxon>
        <taxon>Pleuronectiformes</taxon>
        <taxon>Pleuronectoidei</taxon>
        <taxon>Scophthalmidae</taxon>
        <taxon>Scophthalmus</taxon>
    </lineage>
</organism>
<protein>
    <submittedName>
        <fullName evidence="1">Uncharacterized protein</fullName>
    </submittedName>
</protein>
<accession>A0A6A4SN06</accession>